<dbReference type="PANTHER" id="PTHR11851">
    <property type="entry name" value="METALLOPROTEASE"/>
    <property type="match status" value="1"/>
</dbReference>
<dbReference type="InterPro" id="IPR007863">
    <property type="entry name" value="Peptidase_M16_C"/>
</dbReference>
<accession>A0A7V1PV54</accession>
<protein>
    <submittedName>
        <fullName evidence="4">Insulinase family protein</fullName>
    </submittedName>
</protein>
<name>A0A7V1PV54_CALAY</name>
<dbReference type="AlphaFoldDB" id="A0A7V1PV54"/>
<dbReference type="InterPro" id="IPR050361">
    <property type="entry name" value="MPP/UQCRC_Complex"/>
</dbReference>
<evidence type="ECO:0000313" key="4">
    <source>
        <dbReference type="EMBL" id="HED10606.1"/>
    </source>
</evidence>
<proteinExistence type="predicted"/>
<reference evidence="4" key="1">
    <citation type="journal article" date="2020" name="mSystems">
        <title>Genome- and Community-Level Interaction Insights into Carbon Utilization and Element Cycling Functions of Hydrothermarchaeota in Hydrothermal Sediment.</title>
        <authorList>
            <person name="Zhou Z."/>
            <person name="Liu Y."/>
            <person name="Xu W."/>
            <person name="Pan J."/>
            <person name="Luo Z.H."/>
            <person name="Li M."/>
        </authorList>
    </citation>
    <scope>NUCLEOTIDE SEQUENCE [LARGE SCALE GENOMIC DNA]</scope>
    <source>
        <strain evidence="4">HyVt-456</strain>
    </source>
</reference>
<sequence length="451" mass="51398">MSRELSQIPAPQAPRPFNFPRFERFHLRNGLEVWYVRHEKLPLLSLQLVIMSGALHDPAGLEGTATFLADMLEEGTEEHDAETFTLLLENKGIQFGASADFNGSYLSMNTLSDHAPEALRLLAAALITPRFAEEDMERLRKIRVGHRRRMADMPDKVAAQVLAREIYPDHRYRLPAMGRLEQNSRLTLDDLRAFYKKHYTPGNATLVVVGDLPREEITVLLEETLGPWRESGRRFELPPVSRTPENFQLHLVHRPGAQQAEIRLGHGGIDRHEADYFSALLANEILGGYFLSRLNMNLREEKGLTYGVDSRFALRRVPGPFYISAAVDSDKVTLALEEILKEVERMTREKVSTEELENARGYLSGVFPIAFETGAQIAAGLSNIALFDLEDDYYRNFRKQLERVTEEDVFNTARRRFKPQQMQVVVVADKEQVAASLEKKYPLKIHEIDVA</sequence>
<dbReference type="Gene3D" id="3.30.830.10">
    <property type="entry name" value="Metalloenzyme, LuxS/M16 peptidase-like"/>
    <property type="match status" value="2"/>
</dbReference>
<dbReference type="Proteomes" id="UP000886005">
    <property type="component" value="Unassembled WGS sequence"/>
</dbReference>
<feature type="domain" description="Peptidase M16 C-terminal" evidence="3">
    <location>
        <begin position="186"/>
        <end position="360"/>
    </location>
</feature>
<dbReference type="EMBL" id="DRLD01000218">
    <property type="protein sequence ID" value="HED10606.1"/>
    <property type="molecule type" value="Genomic_DNA"/>
</dbReference>
<dbReference type="Pfam" id="PF05193">
    <property type="entry name" value="Peptidase_M16_C"/>
    <property type="match status" value="1"/>
</dbReference>
<dbReference type="InterPro" id="IPR011765">
    <property type="entry name" value="Pept_M16_N"/>
</dbReference>
<comment type="caution">
    <text evidence="4">The sequence shown here is derived from an EMBL/GenBank/DDBJ whole genome shotgun (WGS) entry which is preliminary data.</text>
</comment>
<organism evidence="4">
    <name type="scientific">Caldithrix abyssi</name>
    <dbReference type="NCBI Taxonomy" id="187145"/>
    <lineage>
        <taxon>Bacteria</taxon>
        <taxon>Pseudomonadati</taxon>
        <taxon>Calditrichota</taxon>
        <taxon>Calditrichia</taxon>
        <taxon>Calditrichales</taxon>
        <taxon>Calditrichaceae</taxon>
        <taxon>Caldithrix</taxon>
    </lineage>
</organism>
<dbReference type="GO" id="GO:0046872">
    <property type="term" value="F:metal ion binding"/>
    <property type="evidence" value="ECO:0007669"/>
    <property type="project" value="InterPro"/>
</dbReference>
<gene>
    <name evidence="4" type="ORF">ENJ10_07940</name>
</gene>
<dbReference type="InterPro" id="IPR011249">
    <property type="entry name" value="Metalloenz_LuxS/M16"/>
</dbReference>
<dbReference type="Pfam" id="PF00675">
    <property type="entry name" value="Peptidase_M16"/>
    <property type="match status" value="1"/>
</dbReference>
<dbReference type="PANTHER" id="PTHR11851:SF224">
    <property type="entry name" value="PROCESSING PROTEASE"/>
    <property type="match status" value="1"/>
</dbReference>
<feature type="coiled-coil region" evidence="1">
    <location>
        <begin position="329"/>
        <end position="356"/>
    </location>
</feature>
<evidence type="ECO:0000259" key="2">
    <source>
        <dbReference type="Pfam" id="PF00675"/>
    </source>
</evidence>
<dbReference type="SUPFAM" id="SSF63411">
    <property type="entry name" value="LuxS/MPP-like metallohydrolase"/>
    <property type="match status" value="2"/>
</dbReference>
<feature type="domain" description="Peptidase M16 N-terminal" evidence="2">
    <location>
        <begin position="45"/>
        <end position="175"/>
    </location>
</feature>
<evidence type="ECO:0000256" key="1">
    <source>
        <dbReference type="SAM" id="Coils"/>
    </source>
</evidence>
<keyword evidence="1" id="KW-0175">Coiled coil</keyword>
<evidence type="ECO:0000259" key="3">
    <source>
        <dbReference type="Pfam" id="PF05193"/>
    </source>
</evidence>